<dbReference type="Pfam" id="PF13280">
    <property type="entry name" value="WYL"/>
    <property type="match status" value="1"/>
</dbReference>
<dbReference type="Pfam" id="PF08279">
    <property type="entry name" value="HTH_11"/>
    <property type="match status" value="1"/>
</dbReference>
<dbReference type="PROSITE" id="PS51000">
    <property type="entry name" value="HTH_DEOR_2"/>
    <property type="match status" value="1"/>
</dbReference>
<dbReference type="RefSeq" id="WP_378259157.1">
    <property type="nucleotide sequence ID" value="NZ_JBHSIT010000007.1"/>
</dbReference>
<proteinExistence type="predicted"/>
<dbReference type="InterPro" id="IPR013196">
    <property type="entry name" value="HTH_11"/>
</dbReference>
<dbReference type="SUPFAM" id="SSF46785">
    <property type="entry name" value="Winged helix' DNA-binding domain"/>
    <property type="match status" value="1"/>
</dbReference>
<dbReference type="PANTHER" id="PTHR34580:SF3">
    <property type="entry name" value="PROTEIN PAFB"/>
    <property type="match status" value="1"/>
</dbReference>
<dbReference type="InterPro" id="IPR036390">
    <property type="entry name" value="WH_DNA-bd_sf"/>
</dbReference>
<dbReference type="PROSITE" id="PS00894">
    <property type="entry name" value="HTH_DEOR_1"/>
    <property type="match status" value="1"/>
</dbReference>
<feature type="domain" description="HTH deoR-type" evidence="4">
    <location>
        <begin position="4"/>
        <end position="59"/>
    </location>
</feature>
<dbReference type="InterPro" id="IPR018356">
    <property type="entry name" value="Tscrpt_reg_HTH_DeoR_CS"/>
</dbReference>
<organism evidence="5 6">
    <name type="scientific">Actinomadura gamaensis</name>
    <dbReference type="NCBI Taxonomy" id="1763541"/>
    <lineage>
        <taxon>Bacteria</taxon>
        <taxon>Bacillati</taxon>
        <taxon>Actinomycetota</taxon>
        <taxon>Actinomycetes</taxon>
        <taxon>Streptosporangiales</taxon>
        <taxon>Thermomonosporaceae</taxon>
        <taxon>Actinomadura</taxon>
    </lineage>
</organism>
<evidence type="ECO:0000313" key="6">
    <source>
        <dbReference type="Proteomes" id="UP001595872"/>
    </source>
</evidence>
<reference evidence="6" key="1">
    <citation type="journal article" date="2019" name="Int. J. Syst. Evol. Microbiol.">
        <title>The Global Catalogue of Microorganisms (GCM) 10K type strain sequencing project: providing services to taxonomists for standard genome sequencing and annotation.</title>
        <authorList>
            <consortium name="The Broad Institute Genomics Platform"/>
            <consortium name="The Broad Institute Genome Sequencing Center for Infectious Disease"/>
            <person name="Wu L."/>
            <person name="Ma J."/>
        </authorList>
    </citation>
    <scope>NUCLEOTIDE SEQUENCE [LARGE SCALE GENOMIC DNA]</scope>
    <source>
        <strain evidence="6">KLKA75</strain>
    </source>
</reference>
<dbReference type="Gene3D" id="1.10.10.10">
    <property type="entry name" value="Winged helix-like DNA-binding domain superfamily/Winged helix DNA-binding domain"/>
    <property type="match status" value="1"/>
</dbReference>
<dbReference type="PROSITE" id="PS52050">
    <property type="entry name" value="WYL"/>
    <property type="match status" value="1"/>
</dbReference>
<evidence type="ECO:0000313" key="5">
    <source>
        <dbReference type="EMBL" id="MFC4910653.1"/>
    </source>
</evidence>
<comment type="caution">
    <text evidence="5">The sequence shown here is derived from an EMBL/GenBank/DDBJ whole genome shotgun (WGS) entry which is preliminary data.</text>
</comment>
<dbReference type="InterPro" id="IPR001034">
    <property type="entry name" value="DeoR_HTH"/>
</dbReference>
<evidence type="ECO:0000256" key="3">
    <source>
        <dbReference type="ARBA" id="ARBA00023163"/>
    </source>
</evidence>
<sequence>MLETSARLLRLLSLLQTHRDWSGADLAGRLGVTVRTVRRDVSRLRELGYPVEAVQGAAGYRLGAGASLPPLLLDDDEAVAVAVGLRTAAGGSVAGIEETSLRALGKLERVLPSRLRYRVNALQRATVRVGSSGPEIGADTLMAIADACRRNERLRFGYTGSDGDGSVREAEPYGLVNFGRHWYLVAYDVDRDDWRTFRVDRLSPRTPSGPRFAPREVPDGGVAAFVSRRLAYRAWPFRATVTLHVPAATASERVWPGVGVLEPVDDASCLMHVGADSLWALVWMIASVDLDFTLRDGPPGFPDALRAHAERCLRAVPEDGR</sequence>
<gene>
    <name evidence="5" type="ORF">ACFPCY_25290</name>
</gene>
<keyword evidence="3" id="KW-0804">Transcription</keyword>
<evidence type="ECO:0000256" key="1">
    <source>
        <dbReference type="ARBA" id="ARBA00023015"/>
    </source>
</evidence>
<accession>A0ABV9U2G1</accession>
<keyword evidence="1" id="KW-0805">Transcription regulation</keyword>
<dbReference type="Proteomes" id="UP001595872">
    <property type="component" value="Unassembled WGS sequence"/>
</dbReference>
<dbReference type="InterPro" id="IPR051534">
    <property type="entry name" value="CBASS_pafABC_assoc_protein"/>
</dbReference>
<dbReference type="PANTHER" id="PTHR34580">
    <property type="match status" value="1"/>
</dbReference>
<keyword evidence="2" id="KW-0238">DNA-binding</keyword>
<evidence type="ECO:0000256" key="2">
    <source>
        <dbReference type="ARBA" id="ARBA00023125"/>
    </source>
</evidence>
<protein>
    <submittedName>
        <fullName evidence="5">Helix-turn-helix transcriptional regulator</fullName>
    </submittedName>
</protein>
<dbReference type="EMBL" id="JBHSIT010000007">
    <property type="protein sequence ID" value="MFC4910653.1"/>
    <property type="molecule type" value="Genomic_DNA"/>
</dbReference>
<dbReference type="InterPro" id="IPR036388">
    <property type="entry name" value="WH-like_DNA-bd_sf"/>
</dbReference>
<name>A0ABV9U2G1_9ACTN</name>
<keyword evidence="6" id="KW-1185">Reference proteome</keyword>
<dbReference type="InterPro" id="IPR026881">
    <property type="entry name" value="WYL_dom"/>
</dbReference>
<evidence type="ECO:0000259" key="4">
    <source>
        <dbReference type="PROSITE" id="PS51000"/>
    </source>
</evidence>